<feature type="compositionally biased region" description="Basic residues" evidence="1">
    <location>
        <begin position="1"/>
        <end position="14"/>
    </location>
</feature>
<keyword evidence="3" id="KW-1185">Reference proteome</keyword>
<dbReference type="RefSeq" id="WP_184670413.1">
    <property type="nucleotide sequence ID" value="NZ_BAABAI010000024.1"/>
</dbReference>
<dbReference type="EMBL" id="JACHJS010000001">
    <property type="protein sequence ID" value="MBB4966438.1"/>
    <property type="molecule type" value="Genomic_DNA"/>
</dbReference>
<feature type="region of interest" description="Disordered" evidence="1">
    <location>
        <begin position="1"/>
        <end position="214"/>
    </location>
</feature>
<dbReference type="CDD" id="cd00027">
    <property type="entry name" value="BRCT"/>
    <property type="match status" value="1"/>
</dbReference>
<evidence type="ECO:0000313" key="3">
    <source>
        <dbReference type="Proteomes" id="UP000542674"/>
    </source>
</evidence>
<protein>
    <recommendedName>
        <fullName evidence="4">BRCT domain-containing protein</fullName>
    </recommendedName>
</protein>
<dbReference type="Proteomes" id="UP000542674">
    <property type="component" value="Unassembled WGS sequence"/>
</dbReference>
<reference evidence="2 3" key="1">
    <citation type="submission" date="2020-08" db="EMBL/GenBank/DDBJ databases">
        <title>Sequencing the genomes of 1000 actinobacteria strains.</title>
        <authorList>
            <person name="Klenk H.-P."/>
        </authorList>
    </citation>
    <scope>NUCLEOTIDE SEQUENCE [LARGE SCALE GENOMIC DNA]</scope>
    <source>
        <strain evidence="2 3">DSM 45084</strain>
    </source>
</reference>
<feature type="compositionally biased region" description="Low complexity" evidence="1">
    <location>
        <begin position="59"/>
        <end position="174"/>
    </location>
</feature>
<accession>A0A7W7WXB7</accession>
<evidence type="ECO:0000313" key="2">
    <source>
        <dbReference type="EMBL" id="MBB4966438.1"/>
    </source>
</evidence>
<comment type="caution">
    <text evidence="2">The sequence shown here is derived from an EMBL/GenBank/DDBJ whole genome shotgun (WGS) entry which is preliminary data.</text>
</comment>
<proteinExistence type="predicted"/>
<sequence length="460" mass="47195">MEWLKRLFRPRRKDAGHTAGVTAVSEPPSVPEPSPEAAPGAEPTAGSEPTPDARPATGSEATAASPADPTPEASAEPTPEVAETPAPSAAAAPTAESRTGSEPTPADDTTSRATTTPTDTEAPAPVEPAPVEATPVEATPVEHTAVESPAVESPAVEPAAEATAEPAASGSTTPDAEADPVTDAESSTTSDDPATDPEPAVADSTAEAAPAATTTRLKGWRVGVDGGTPEVEALARLVTDNGGAIAKRVTASVRFVIAADTEGTGAVVRQARVLSIAVLTVDEATRRLHEELGIVAASTDVEAPAEPDAADRAPVDVAEPTPAVVDDQAPVEPPVADEATTGQAVPVQESESTLAPGHVRGRFHTEWIAKLDELRTAKQDDEALSLLLELVDAAEGLARTEGSAPAPAYTERAAVILRRRKDYAAEITLLERWQAAHPGEPTGKLVDRLAAARKLQDKAR</sequence>
<gene>
    <name evidence="2" type="ORF">F4559_003797</name>
</gene>
<organism evidence="2 3">
    <name type="scientific">Saccharothrix violaceirubra</name>
    <dbReference type="NCBI Taxonomy" id="413306"/>
    <lineage>
        <taxon>Bacteria</taxon>
        <taxon>Bacillati</taxon>
        <taxon>Actinomycetota</taxon>
        <taxon>Actinomycetes</taxon>
        <taxon>Pseudonocardiales</taxon>
        <taxon>Pseudonocardiaceae</taxon>
        <taxon>Saccharothrix</taxon>
    </lineage>
</organism>
<feature type="compositionally biased region" description="Low complexity" evidence="1">
    <location>
        <begin position="37"/>
        <end position="49"/>
    </location>
</feature>
<name>A0A7W7WXB7_9PSEU</name>
<feature type="region of interest" description="Disordered" evidence="1">
    <location>
        <begin position="325"/>
        <end position="351"/>
    </location>
</feature>
<feature type="compositionally biased region" description="Low complexity" evidence="1">
    <location>
        <begin position="200"/>
        <end position="214"/>
    </location>
</feature>
<dbReference type="AlphaFoldDB" id="A0A7W7WXB7"/>
<evidence type="ECO:0000256" key="1">
    <source>
        <dbReference type="SAM" id="MobiDB-lite"/>
    </source>
</evidence>
<evidence type="ECO:0008006" key="4">
    <source>
        <dbReference type="Google" id="ProtNLM"/>
    </source>
</evidence>